<organism evidence="3 4">
    <name type="scientific">Secundilactobacillus kimchicus JCM 15530</name>
    <dbReference type="NCBI Taxonomy" id="1302272"/>
    <lineage>
        <taxon>Bacteria</taxon>
        <taxon>Bacillati</taxon>
        <taxon>Bacillota</taxon>
        <taxon>Bacilli</taxon>
        <taxon>Lactobacillales</taxon>
        <taxon>Lactobacillaceae</taxon>
        <taxon>Secundilactobacillus</taxon>
    </lineage>
</organism>
<sequence length="224" mass="24643">MTFIRCHKRLAAILMIAATLIMILIIWRFKAELQDLTDVTTDRQTLINAFQNKRPIDLALYTLLLMLMIWLPGAPYSILAVVSGICFGHWTGFALNLTAATLGNYSVTSLLPLLEKRRQQPPSTSRLYRDLLKVRHPRLGLVLGYAIPFVPSMVVNLAASRLISSGPTRFTLCFLGSLPTAALYALGGDASLRGDGIRLITVGVIAVLLLGAVRFIHHDHVDPA</sequence>
<feature type="transmembrane region" description="Helical" evidence="1">
    <location>
        <begin position="58"/>
        <end position="87"/>
    </location>
</feature>
<feature type="domain" description="VTT" evidence="2">
    <location>
        <begin position="75"/>
        <end position="189"/>
    </location>
</feature>
<name>A0A0R1HPD9_9LACO</name>
<evidence type="ECO:0000313" key="4">
    <source>
        <dbReference type="Proteomes" id="UP000050911"/>
    </source>
</evidence>
<comment type="caution">
    <text evidence="3">The sequence shown here is derived from an EMBL/GenBank/DDBJ whole genome shotgun (WGS) entry which is preliminary data.</text>
</comment>
<dbReference type="Pfam" id="PF09335">
    <property type="entry name" value="VTT_dom"/>
    <property type="match status" value="1"/>
</dbReference>
<dbReference type="STRING" id="1302272.FC96_GL001052"/>
<evidence type="ECO:0000259" key="2">
    <source>
        <dbReference type="Pfam" id="PF09335"/>
    </source>
</evidence>
<proteinExistence type="predicted"/>
<dbReference type="OrthoDB" id="2360723at2"/>
<keyword evidence="1" id="KW-1133">Transmembrane helix</keyword>
<feature type="transmembrane region" description="Helical" evidence="1">
    <location>
        <begin position="199"/>
        <end position="217"/>
    </location>
</feature>
<keyword evidence="1" id="KW-0472">Membrane</keyword>
<feature type="transmembrane region" description="Helical" evidence="1">
    <location>
        <begin position="12"/>
        <end position="29"/>
    </location>
</feature>
<evidence type="ECO:0000256" key="1">
    <source>
        <dbReference type="SAM" id="Phobius"/>
    </source>
</evidence>
<accession>A0A0R1HPD9</accession>
<dbReference type="InterPro" id="IPR032816">
    <property type="entry name" value="VTT_dom"/>
</dbReference>
<feature type="transmembrane region" description="Helical" evidence="1">
    <location>
        <begin position="169"/>
        <end position="187"/>
    </location>
</feature>
<gene>
    <name evidence="3" type="ORF">FC96_GL001052</name>
</gene>
<keyword evidence="4" id="KW-1185">Reference proteome</keyword>
<reference evidence="3 4" key="1">
    <citation type="journal article" date="2015" name="Genome Announc.">
        <title>Expanding the biotechnology potential of lactobacilli through comparative genomics of 213 strains and associated genera.</title>
        <authorList>
            <person name="Sun Z."/>
            <person name="Harris H.M."/>
            <person name="McCann A."/>
            <person name="Guo C."/>
            <person name="Argimon S."/>
            <person name="Zhang W."/>
            <person name="Yang X."/>
            <person name="Jeffery I.B."/>
            <person name="Cooney J.C."/>
            <person name="Kagawa T.F."/>
            <person name="Liu W."/>
            <person name="Song Y."/>
            <person name="Salvetti E."/>
            <person name="Wrobel A."/>
            <person name="Rasinkangas P."/>
            <person name="Parkhill J."/>
            <person name="Rea M.C."/>
            <person name="O'Sullivan O."/>
            <person name="Ritari J."/>
            <person name="Douillard F.P."/>
            <person name="Paul Ross R."/>
            <person name="Yang R."/>
            <person name="Briner A.E."/>
            <person name="Felis G.E."/>
            <person name="de Vos W.M."/>
            <person name="Barrangou R."/>
            <person name="Klaenhammer T.R."/>
            <person name="Caufield P.W."/>
            <person name="Cui Y."/>
            <person name="Zhang H."/>
            <person name="O'Toole P.W."/>
        </authorList>
    </citation>
    <scope>NUCLEOTIDE SEQUENCE [LARGE SCALE GENOMIC DNA]</scope>
    <source>
        <strain evidence="3 4">JCM 15530</strain>
    </source>
</reference>
<protein>
    <recommendedName>
        <fullName evidence="2">VTT domain-containing protein</fullName>
    </recommendedName>
</protein>
<keyword evidence="1" id="KW-0812">Transmembrane</keyword>
<dbReference type="AlphaFoldDB" id="A0A0R1HPD9"/>
<feature type="transmembrane region" description="Helical" evidence="1">
    <location>
        <begin position="139"/>
        <end position="163"/>
    </location>
</feature>
<dbReference type="RefSeq" id="WP_056941963.1">
    <property type="nucleotide sequence ID" value="NZ_AZCX01000002.1"/>
</dbReference>
<dbReference type="Proteomes" id="UP000050911">
    <property type="component" value="Unassembled WGS sequence"/>
</dbReference>
<dbReference type="EMBL" id="AZCX01000002">
    <property type="protein sequence ID" value="KRK48733.1"/>
    <property type="molecule type" value="Genomic_DNA"/>
</dbReference>
<dbReference type="PATRIC" id="fig|1302272.5.peg.1058"/>
<evidence type="ECO:0000313" key="3">
    <source>
        <dbReference type="EMBL" id="KRK48733.1"/>
    </source>
</evidence>